<dbReference type="InterPro" id="IPR036259">
    <property type="entry name" value="MFS_trans_sf"/>
</dbReference>
<evidence type="ECO:0000256" key="8">
    <source>
        <dbReference type="SAM" id="Phobius"/>
    </source>
</evidence>
<evidence type="ECO:0000256" key="1">
    <source>
        <dbReference type="ARBA" id="ARBA00004651"/>
    </source>
</evidence>
<dbReference type="Proteomes" id="UP000198959">
    <property type="component" value="Unassembled WGS sequence"/>
</dbReference>
<proteinExistence type="predicted"/>
<name>A0A1C6SA71_9ACTN</name>
<keyword evidence="2" id="KW-0813">Transport</keyword>
<dbReference type="Pfam" id="PF07690">
    <property type="entry name" value="MFS_1"/>
    <property type="match status" value="1"/>
</dbReference>
<feature type="transmembrane region" description="Helical" evidence="8">
    <location>
        <begin position="325"/>
        <end position="349"/>
    </location>
</feature>
<dbReference type="Gene3D" id="1.20.1720.10">
    <property type="entry name" value="Multidrug resistance protein D"/>
    <property type="match status" value="1"/>
</dbReference>
<feature type="transmembrane region" description="Helical" evidence="8">
    <location>
        <begin position="73"/>
        <end position="93"/>
    </location>
</feature>
<evidence type="ECO:0000313" key="11">
    <source>
        <dbReference type="Proteomes" id="UP000198959"/>
    </source>
</evidence>
<dbReference type="PANTHER" id="PTHR42718">
    <property type="entry name" value="MAJOR FACILITATOR SUPERFAMILY MULTIDRUG TRANSPORTER MFSC"/>
    <property type="match status" value="1"/>
</dbReference>
<feature type="transmembrane region" description="Helical" evidence="8">
    <location>
        <begin position="165"/>
        <end position="186"/>
    </location>
</feature>
<feature type="region of interest" description="Disordered" evidence="7">
    <location>
        <begin position="1079"/>
        <end position="1110"/>
    </location>
</feature>
<feature type="transmembrane region" description="Helical" evidence="8">
    <location>
        <begin position="38"/>
        <end position="61"/>
    </location>
</feature>
<dbReference type="AlphaFoldDB" id="A0A1C6SA71"/>
<dbReference type="STRING" id="145854.GA0074692_2111"/>
<keyword evidence="3" id="KW-1003">Cell membrane</keyword>
<feature type="transmembrane region" description="Helical" evidence="8">
    <location>
        <begin position="192"/>
        <end position="214"/>
    </location>
</feature>
<feature type="transmembrane region" description="Helical" evidence="8">
    <location>
        <begin position="258"/>
        <end position="277"/>
    </location>
</feature>
<gene>
    <name evidence="10" type="ORF">GA0074692_2111</name>
</gene>
<protein>
    <submittedName>
        <fullName evidence="10">Drug resistance transporter, EmrB/QacA subfamily</fullName>
    </submittedName>
</protein>
<dbReference type="Gene3D" id="1.20.1250.20">
    <property type="entry name" value="MFS general substrate transporter like domains"/>
    <property type="match status" value="1"/>
</dbReference>
<dbReference type="SUPFAM" id="SSF103473">
    <property type="entry name" value="MFS general substrate transporter"/>
    <property type="match status" value="1"/>
</dbReference>
<dbReference type="CDD" id="cd17321">
    <property type="entry name" value="MFS_MMR_MDR_like"/>
    <property type="match status" value="1"/>
</dbReference>
<dbReference type="PROSITE" id="PS50850">
    <property type="entry name" value="MFS"/>
    <property type="match status" value="1"/>
</dbReference>
<evidence type="ECO:0000256" key="5">
    <source>
        <dbReference type="ARBA" id="ARBA00022989"/>
    </source>
</evidence>
<feature type="transmembrane region" description="Helical" evidence="8">
    <location>
        <begin position="105"/>
        <end position="124"/>
    </location>
</feature>
<evidence type="ECO:0000256" key="7">
    <source>
        <dbReference type="SAM" id="MobiDB-lite"/>
    </source>
</evidence>
<feature type="transmembrane region" description="Helical" evidence="8">
    <location>
        <begin position="226"/>
        <end position="246"/>
    </location>
</feature>
<keyword evidence="6 8" id="KW-0472">Membrane</keyword>
<dbReference type="GO" id="GO:0005886">
    <property type="term" value="C:plasma membrane"/>
    <property type="evidence" value="ECO:0007669"/>
    <property type="project" value="UniProtKB-SubCell"/>
</dbReference>
<feature type="transmembrane region" description="Helical" evidence="8">
    <location>
        <begin position="130"/>
        <end position="153"/>
    </location>
</feature>
<dbReference type="EMBL" id="FMHW01000002">
    <property type="protein sequence ID" value="SCL26241.1"/>
    <property type="molecule type" value="Genomic_DNA"/>
</dbReference>
<feature type="transmembrane region" description="Helical" evidence="8">
    <location>
        <begin position="361"/>
        <end position="381"/>
    </location>
</feature>
<feature type="domain" description="Major facilitator superfamily (MFS) profile" evidence="9">
    <location>
        <begin position="39"/>
        <end position="494"/>
    </location>
</feature>
<keyword evidence="11" id="KW-1185">Reference proteome</keyword>
<dbReference type="PANTHER" id="PTHR42718:SF46">
    <property type="entry name" value="BLR6921 PROTEIN"/>
    <property type="match status" value="1"/>
</dbReference>
<evidence type="ECO:0000256" key="4">
    <source>
        <dbReference type="ARBA" id="ARBA00022692"/>
    </source>
</evidence>
<evidence type="ECO:0000256" key="2">
    <source>
        <dbReference type="ARBA" id="ARBA00022448"/>
    </source>
</evidence>
<feature type="transmembrane region" description="Helical" evidence="8">
    <location>
        <begin position="468"/>
        <end position="489"/>
    </location>
</feature>
<feature type="transmembrane region" description="Helical" evidence="8">
    <location>
        <begin position="298"/>
        <end position="319"/>
    </location>
</feature>
<dbReference type="InterPro" id="IPR020846">
    <property type="entry name" value="MFS_dom"/>
</dbReference>
<keyword evidence="4 8" id="KW-0812">Transmembrane</keyword>
<dbReference type="GO" id="GO:0022857">
    <property type="term" value="F:transmembrane transporter activity"/>
    <property type="evidence" value="ECO:0007669"/>
    <property type="project" value="InterPro"/>
</dbReference>
<feature type="transmembrane region" description="Helical" evidence="8">
    <location>
        <begin position="433"/>
        <end position="456"/>
    </location>
</feature>
<evidence type="ECO:0000259" key="9">
    <source>
        <dbReference type="PROSITE" id="PS50850"/>
    </source>
</evidence>
<keyword evidence="5 8" id="KW-1133">Transmembrane helix</keyword>
<organism evidence="10 11">
    <name type="scientific">Micromonospora pallida</name>
    <dbReference type="NCBI Taxonomy" id="145854"/>
    <lineage>
        <taxon>Bacteria</taxon>
        <taxon>Bacillati</taxon>
        <taxon>Actinomycetota</taxon>
        <taxon>Actinomycetes</taxon>
        <taxon>Micromonosporales</taxon>
        <taxon>Micromonosporaceae</taxon>
        <taxon>Micromonospora</taxon>
    </lineage>
</organism>
<dbReference type="RefSeq" id="WP_218106616.1">
    <property type="nucleotide sequence ID" value="NZ_FMHW01000002.1"/>
</dbReference>
<evidence type="ECO:0000313" key="10">
    <source>
        <dbReference type="EMBL" id="SCL26241.1"/>
    </source>
</evidence>
<feature type="transmembrane region" description="Helical" evidence="8">
    <location>
        <begin position="393"/>
        <end position="412"/>
    </location>
</feature>
<comment type="subcellular location">
    <subcellularLocation>
        <location evidence="1">Cell membrane</location>
        <topology evidence="1">Multi-pass membrane protein</topology>
    </subcellularLocation>
</comment>
<evidence type="ECO:0000256" key="6">
    <source>
        <dbReference type="ARBA" id="ARBA00023136"/>
    </source>
</evidence>
<dbReference type="InterPro" id="IPR011701">
    <property type="entry name" value="MFS"/>
</dbReference>
<sequence>MTKLVEQPHGDSHGGRGETVVPLRIRSQRLRSLRQRQLALLVVCAGALVAAIDGTAVYVALPDIQKDLGFTATTLAWVVNAYLIPFGGLLLLAGKLGDTFGAKRVFLAGLTLFTVASAVCGLADDPAVLVVARFLQGAGGALTTAVVLSMIVMMFPKRREQSRALGLYAFVASSGAAIGLLAGAALTQWLSWQWIFFVNVPVGALTIAAGLSLLDNVQETREREGIDWFGALALVAAMMLTVYTIAQSADHGWASSRTLLLGGAAVLLLAIFAFWQTRARHPLMPMSLLRRDNVGRSNLVLALMVAGPAAMFFLTSLYLRDVLGFTVIEAGFGFLPATVAVGVGSLKVAPRLLRRLEPRTVLAPAIVLLALGLLLLARIPADGNYVVDVLPAVLLMGTGSGLATPPLLQLALGGATTRDSGLRSGLINTTQQIGSAIGLAVLTPVAAAATADALGAGESTAAALTGGYRAAFLVGLGMTVASLLALLLLRSETAVAGPAARRSADVRKPVAAHRDPTGAEDADFLALGLGGTNMLAMLWSIAMGRRAVGLDLRGDPFINLMHWKGNRDLYHHLALLDRLLVERYGEDRLPQRGDGQRLVLHETFYLPSAEGGSGGRSDEILSGWHSDAYFAGLAESFHVIDDRWVDGRPNRAAGPLTLPEVSTDFDPTLVGRGMDEVLAEPQAFLIAAEELLILLRRYLEEMERMDLAAGLTPRCRIFLYHRVAQPAAGRWWDRWRSRTSRPAPEPGFQRGPDGRVRVRVEPVREVDHKGRIQRVRDTDLEVLDLGTPELVVIAEGVTGDDAARLGFRQEPVRIDHGDGRGPVVAQADYIFGLLGVYVHNNARRRISSMFDADGTEYWVRQAVIGHEDYAESAWTVVEVPDFERFDPIRKGMVRPGTSRRSAAYFGGYKKLIRDFFLEQASLLTGLSVPVLASTQSLSSPRLVTVVARKGVDAQVAPNVVVAGDSFGTGSFVSSSRAMVGLLGHACRVRDYWQERAEGAVPAEAIRRLADRIDEDTTAYLRISQADFAQPTARRADPAARERALEQARQHRRAIARFDPRDDWSRLQVFPGRLYMPGLPEISELPPELQSPAERRGDAPARPEPAVAGRS</sequence>
<reference evidence="11" key="1">
    <citation type="submission" date="2016-06" db="EMBL/GenBank/DDBJ databases">
        <authorList>
            <person name="Varghese N."/>
            <person name="Submissions Spin"/>
        </authorList>
    </citation>
    <scope>NUCLEOTIDE SEQUENCE [LARGE SCALE GENOMIC DNA]</scope>
    <source>
        <strain evidence="11">DSM 43817</strain>
    </source>
</reference>
<accession>A0A1C6SA71</accession>
<evidence type="ECO:0000256" key="3">
    <source>
        <dbReference type="ARBA" id="ARBA00022475"/>
    </source>
</evidence>